<evidence type="ECO:0000313" key="1">
    <source>
        <dbReference type="EMBL" id="CAL1393989.1"/>
    </source>
</evidence>
<dbReference type="Proteomes" id="UP001497516">
    <property type="component" value="Chromosome 6"/>
</dbReference>
<reference evidence="1 2" key="1">
    <citation type="submission" date="2024-04" db="EMBL/GenBank/DDBJ databases">
        <authorList>
            <person name="Fracassetti M."/>
        </authorList>
    </citation>
    <scope>NUCLEOTIDE SEQUENCE [LARGE SCALE GENOMIC DNA]</scope>
</reference>
<organism evidence="1 2">
    <name type="scientific">Linum trigynum</name>
    <dbReference type="NCBI Taxonomy" id="586398"/>
    <lineage>
        <taxon>Eukaryota</taxon>
        <taxon>Viridiplantae</taxon>
        <taxon>Streptophyta</taxon>
        <taxon>Embryophyta</taxon>
        <taxon>Tracheophyta</taxon>
        <taxon>Spermatophyta</taxon>
        <taxon>Magnoliopsida</taxon>
        <taxon>eudicotyledons</taxon>
        <taxon>Gunneridae</taxon>
        <taxon>Pentapetalae</taxon>
        <taxon>rosids</taxon>
        <taxon>fabids</taxon>
        <taxon>Malpighiales</taxon>
        <taxon>Linaceae</taxon>
        <taxon>Linum</taxon>
    </lineage>
</organism>
<protein>
    <submittedName>
        <fullName evidence="1">Uncharacterized protein</fullName>
    </submittedName>
</protein>
<accession>A0AAV2F6Y8</accession>
<name>A0AAV2F6Y8_9ROSI</name>
<gene>
    <name evidence="1" type="ORF">LTRI10_LOCUS34518</name>
</gene>
<sequence>MRSNSRKLVWGRRQVVELSRTSKTFQLKEVNTKKSGGEGKSKVKLTTPVRNQTVHWRQIQKEYQNGGTMSLQVQGIQTSSPP</sequence>
<evidence type="ECO:0000313" key="2">
    <source>
        <dbReference type="Proteomes" id="UP001497516"/>
    </source>
</evidence>
<dbReference type="EMBL" id="OZ034819">
    <property type="protein sequence ID" value="CAL1393989.1"/>
    <property type="molecule type" value="Genomic_DNA"/>
</dbReference>
<proteinExistence type="predicted"/>
<keyword evidence="2" id="KW-1185">Reference proteome</keyword>
<dbReference type="AlphaFoldDB" id="A0AAV2F6Y8"/>